<protein>
    <recommendedName>
        <fullName evidence="1">F-box domain-containing protein</fullName>
    </recommendedName>
</protein>
<dbReference type="Proteomes" id="UP001153076">
    <property type="component" value="Unassembled WGS sequence"/>
</dbReference>
<evidence type="ECO:0000313" key="3">
    <source>
        <dbReference type="Proteomes" id="UP001153076"/>
    </source>
</evidence>
<dbReference type="Pfam" id="PF08387">
    <property type="entry name" value="FBD"/>
    <property type="match status" value="1"/>
</dbReference>
<keyword evidence="3" id="KW-1185">Reference proteome</keyword>
<feature type="domain" description="F-box" evidence="1">
    <location>
        <begin position="13"/>
        <end position="66"/>
    </location>
</feature>
<comment type="caution">
    <text evidence="2">The sequence shown here is derived from an EMBL/GenBank/DDBJ whole genome shotgun (WGS) entry which is preliminary data.</text>
</comment>
<dbReference type="InterPro" id="IPR053781">
    <property type="entry name" value="F-box_AtFBL13-like"/>
</dbReference>
<reference evidence="2" key="1">
    <citation type="submission" date="2022-04" db="EMBL/GenBank/DDBJ databases">
        <title>Carnegiea gigantea Genome sequencing and assembly v2.</title>
        <authorList>
            <person name="Copetti D."/>
            <person name="Sanderson M.J."/>
            <person name="Burquez A."/>
            <person name="Wojciechowski M.F."/>
        </authorList>
    </citation>
    <scope>NUCLEOTIDE SEQUENCE</scope>
    <source>
        <strain evidence="2">SGP5-SGP5p</strain>
        <tissue evidence="2">Aerial part</tissue>
    </source>
</reference>
<dbReference type="InterPro" id="IPR050232">
    <property type="entry name" value="FBL13/AtMIF1-like"/>
</dbReference>
<proteinExistence type="predicted"/>
<dbReference type="Pfam" id="PF00646">
    <property type="entry name" value="F-box"/>
    <property type="match status" value="1"/>
</dbReference>
<accession>A0A9Q1K3E4</accession>
<gene>
    <name evidence="2" type="ORF">Cgig2_013269</name>
</gene>
<name>A0A9Q1K3E4_9CARY</name>
<evidence type="ECO:0000259" key="1">
    <source>
        <dbReference type="PROSITE" id="PS50181"/>
    </source>
</evidence>
<dbReference type="InterPro" id="IPR001810">
    <property type="entry name" value="F-box_dom"/>
</dbReference>
<evidence type="ECO:0000313" key="2">
    <source>
        <dbReference type="EMBL" id="KAJ8435922.1"/>
    </source>
</evidence>
<dbReference type="InterPro" id="IPR036047">
    <property type="entry name" value="F-box-like_dom_sf"/>
</dbReference>
<dbReference type="Pfam" id="PF24758">
    <property type="entry name" value="LRR_At5g56370"/>
    <property type="match status" value="1"/>
</dbReference>
<sequence length="401" mass="46276">MSGKTSFSQDRRKDVISGLPDEILCHILSFLPSSEAVRAGTLSSRWRNLWASLVTVDIEDTFLPRIRRKNKRKQQEIEKTFLNYVENMINRDYTAGFLRLRLCCSIVPAKVVSSWVLAAIRHNVKHLDLCFRGDRLTLPPLLFRLTSLEVLKLEVNQLVITDSVWLPNLKTFHLDFEDFGNYLDLDVLLSNCPALEELCIKREVVVMKKPVFNISLPKLNRLQMEFVDGNQGDQYKLVLNGPNLEYLHLKDYQTKYFEIMNLGSLTEAYIDWKSKFYDDNCGQITQLIKGIATVKSLLLTSFLFDGDFDIEYWDDWSPPDQVPECLLLHLKEIVVKGLRLDCGFEAIEYLLEHSQVLSKLIVECGYDATGKRHKTSTRFCRAFLVVLSNQKEGGSQFIFIN</sequence>
<dbReference type="CDD" id="cd22160">
    <property type="entry name" value="F-box_AtFBL13-like"/>
    <property type="match status" value="1"/>
</dbReference>
<dbReference type="SUPFAM" id="SSF52047">
    <property type="entry name" value="RNI-like"/>
    <property type="match status" value="1"/>
</dbReference>
<dbReference type="SUPFAM" id="SSF81383">
    <property type="entry name" value="F-box domain"/>
    <property type="match status" value="1"/>
</dbReference>
<dbReference type="EMBL" id="JAKOGI010000375">
    <property type="protein sequence ID" value="KAJ8435922.1"/>
    <property type="molecule type" value="Genomic_DNA"/>
</dbReference>
<dbReference type="InterPro" id="IPR006566">
    <property type="entry name" value="FBD"/>
</dbReference>
<dbReference type="Gene3D" id="3.80.10.10">
    <property type="entry name" value="Ribonuclease Inhibitor"/>
    <property type="match status" value="1"/>
</dbReference>
<dbReference type="PROSITE" id="PS50181">
    <property type="entry name" value="FBOX"/>
    <property type="match status" value="1"/>
</dbReference>
<dbReference type="SMART" id="SM00256">
    <property type="entry name" value="FBOX"/>
    <property type="match status" value="1"/>
</dbReference>
<dbReference type="AlphaFoldDB" id="A0A9Q1K3E4"/>
<dbReference type="Gene3D" id="1.20.1280.50">
    <property type="match status" value="1"/>
</dbReference>
<dbReference type="PANTHER" id="PTHR31900:SF34">
    <property type="entry name" value="EMB|CAB62440.1-RELATED"/>
    <property type="match status" value="1"/>
</dbReference>
<dbReference type="InterPro" id="IPR032675">
    <property type="entry name" value="LRR_dom_sf"/>
</dbReference>
<dbReference type="OrthoDB" id="594804at2759"/>
<dbReference type="InterPro" id="IPR055411">
    <property type="entry name" value="LRR_FXL15/At3g58940/PEG3-like"/>
</dbReference>
<dbReference type="PANTHER" id="PTHR31900">
    <property type="entry name" value="F-BOX/RNI SUPERFAMILY PROTEIN-RELATED"/>
    <property type="match status" value="1"/>
</dbReference>
<organism evidence="2 3">
    <name type="scientific">Carnegiea gigantea</name>
    <dbReference type="NCBI Taxonomy" id="171969"/>
    <lineage>
        <taxon>Eukaryota</taxon>
        <taxon>Viridiplantae</taxon>
        <taxon>Streptophyta</taxon>
        <taxon>Embryophyta</taxon>
        <taxon>Tracheophyta</taxon>
        <taxon>Spermatophyta</taxon>
        <taxon>Magnoliopsida</taxon>
        <taxon>eudicotyledons</taxon>
        <taxon>Gunneridae</taxon>
        <taxon>Pentapetalae</taxon>
        <taxon>Caryophyllales</taxon>
        <taxon>Cactineae</taxon>
        <taxon>Cactaceae</taxon>
        <taxon>Cactoideae</taxon>
        <taxon>Echinocereeae</taxon>
        <taxon>Carnegiea</taxon>
    </lineage>
</organism>